<gene>
    <name evidence="1" type="ORF">PoB_005257800</name>
</gene>
<dbReference type="Proteomes" id="UP000735302">
    <property type="component" value="Unassembled WGS sequence"/>
</dbReference>
<dbReference type="EMBL" id="BLXT01005780">
    <property type="protein sequence ID" value="GFO26073.1"/>
    <property type="molecule type" value="Genomic_DNA"/>
</dbReference>
<accession>A0AAV4C3T4</accession>
<proteinExistence type="predicted"/>
<keyword evidence="2" id="KW-1185">Reference proteome</keyword>
<name>A0AAV4C3T4_9GAST</name>
<sequence length="570" mass="63210">MFLILAKLLSADKRLYLLATPPGDTSLYRYKAVSKCDISVLDASLLTYGCISPRYLKATCFSADRRLYIHETPPGYTPICLQIAVYPCDTSRLQASLPTDGCISVRHLQATRLSACRLLYIRATPPGYTPICLQIAVYPCDTSRLQASLPTDGCISVRHLQMAVSPRETPRLYVSLPNLPATPQGYMTLSADALLYLLVTPLSYQTGVSPLTPLGCTSLCRKTAVSPVDTPKLYTSLPTDCCVSPPHLHATPPPGYTPLPKDGCISPHHLWLHSTLPTDGCISPRHLQATHHCCIPQETSRLDATAVSHATPSGYTLHASLPTDGCISTRYLQATRLSSNRWLYLHAISPDYTSLFLPTDGCISTRYLQTTRLSSNRWLYLHATPSDYTPVFQQMAVSPRDISKLHAFLPTDGCISTRYLQATSLSSNRWLYLHLTPSDYTPLFQQMAVSPRDISRLHASLLTDGCISTRYLQATRLSSDRWLYLHAISPDYTSLFQQIALSSRDTFRLHASLPTDGCISTRHLQTTRLSSNRRGVSPRDISRLDASLPTDGCISTRRLRVETRGIFLTT</sequence>
<dbReference type="AlphaFoldDB" id="A0AAV4C3T4"/>
<comment type="caution">
    <text evidence="1">The sequence shown here is derived from an EMBL/GenBank/DDBJ whole genome shotgun (WGS) entry which is preliminary data.</text>
</comment>
<organism evidence="1 2">
    <name type="scientific">Plakobranchus ocellatus</name>
    <dbReference type="NCBI Taxonomy" id="259542"/>
    <lineage>
        <taxon>Eukaryota</taxon>
        <taxon>Metazoa</taxon>
        <taxon>Spiralia</taxon>
        <taxon>Lophotrochozoa</taxon>
        <taxon>Mollusca</taxon>
        <taxon>Gastropoda</taxon>
        <taxon>Heterobranchia</taxon>
        <taxon>Euthyneura</taxon>
        <taxon>Panpulmonata</taxon>
        <taxon>Sacoglossa</taxon>
        <taxon>Placobranchoidea</taxon>
        <taxon>Plakobranchidae</taxon>
        <taxon>Plakobranchus</taxon>
    </lineage>
</organism>
<evidence type="ECO:0000313" key="1">
    <source>
        <dbReference type="EMBL" id="GFO26073.1"/>
    </source>
</evidence>
<evidence type="ECO:0000313" key="2">
    <source>
        <dbReference type="Proteomes" id="UP000735302"/>
    </source>
</evidence>
<protein>
    <submittedName>
        <fullName evidence="1">Uncharacterized protein</fullName>
    </submittedName>
</protein>
<reference evidence="1 2" key="1">
    <citation type="journal article" date="2021" name="Elife">
        <title>Chloroplast acquisition without the gene transfer in kleptoplastic sea slugs, Plakobranchus ocellatus.</title>
        <authorList>
            <person name="Maeda T."/>
            <person name="Takahashi S."/>
            <person name="Yoshida T."/>
            <person name="Shimamura S."/>
            <person name="Takaki Y."/>
            <person name="Nagai Y."/>
            <person name="Toyoda A."/>
            <person name="Suzuki Y."/>
            <person name="Arimoto A."/>
            <person name="Ishii H."/>
            <person name="Satoh N."/>
            <person name="Nishiyama T."/>
            <person name="Hasebe M."/>
            <person name="Maruyama T."/>
            <person name="Minagawa J."/>
            <person name="Obokata J."/>
            <person name="Shigenobu S."/>
        </authorList>
    </citation>
    <scope>NUCLEOTIDE SEQUENCE [LARGE SCALE GENOMIC DNA]</scope>
</reference>